<protein>
    <submittedName>
        <fullName evidence="2 4">Uncharacterized protein</fullName>
    </submittedName>
</protein>
<evidence type="ECO:0000256" key="1">
    <source>
        <dbReference type="SAM" id="MobiDB-lite"/>
    </source>
</evidence>
<accession>A0A0N4WB05</accession>
<feature type="compositionally biased region" description="Pro residues" evidence="1">
    <location>
        <begin position="32"/>
        <end position="46"/>
    </location>
</feature>
<reference evidence="2 3" key="2">
    <citation type="submission" date="2018-11" db="EMBL/GenBank/DDBJ databases">
        <authorList>
            <consortium name="Pathogen Informatics"/>
        </authorList>
    </citation>
    <scope>NUCLEOTIDE SEQUENCE [LARGE SCALE GENOMIC DNA]</scope>
    <source>
        <strain evidence="2 3">MHpl1</strain>
    </source>
</reference>
<evidence type="ECO:0000313" key="2">
    <source>
        <dbReference type="EMBL" id="VDO32395.1"/>
    </source>
</evidence>
<keyword evidence="3" id="KW-1185">Reference proteome</keyword>
<gene>
    <name evidence="2" type="ORF">HPLM_LOCUS7593</name>
</gene>
<feature type="compositionally biased region" description="Low complexity" evidence="1">
    <location>
        <begin position="47"/>
        <end position="66"/>
    </location>
</feature>
<dbReference type="Proteomes" id="UP000268014">
    <property type="component" value="Unassembled WGS sequence"/>
</dbReference>
<sequence>MFGCITHQPRRHRPRNFEDEPSNLRSRSLDAQPPPKPLPFGTPPKPTGRLSSTPLKPSSLKGAEIY</sequence>
<dbReference type="EMBL" id="UZAF01016692">
    <property type="protein sequence ID" value="VDO32395.1"/>
    <property type="molecule type" value="Genomic_DNA"/>
</dbReference>
<dbReference type="WBParaSite" id="HPLM_0000760101-mRNA-1">
    <property type="protein sequence ID" value="HPLM_0000760101-mRNA-1"/>
    <property type="gene ID" value="HPLM_0000760101"/>
</dbReference>
<reference evidence="4" key="1">
    <citation type="submission" date="2017-02" db="UniProtKB">
        <authorList>
            <consortium name="WormBaseParasite"/>
        </authorList>
    </citation>
    <scope>IDENTIFICATION</scope>
</reference>
<dbReference type="AlphaFoldDB" id="A0A0N4WB05"/>
<evidence type="ECO:0000313" key="4">
    <source>
        <dbReference type="WBParaSite" id="HPLM_0000760101-mRNA-1"/>
    </source>
</evidence>
<dbReference type="OrthoDB" id="5862753at2759"/>
<evidence type="ECO:0000313" key="3">
    <source>
        <dbReference type="Proteomes" id="UP000268014"/>
    </source>
</evidence>
<organism evidence="4">
    <name type="scientific">Haemonchus placei</name>
    <name type="common">Barber's pole worm</name>
    <dbReference type="NCBI Taxonomy" id="6290"/>
    <lineage>
        <taxon>Eukaryota</taxon>
        <taxon>Metazoa</taxon>
        <taxon>Ecdysozoa</taxon>
        <taxon>Nematoda</taxon>
        <taxon>Chromadorea</taxon>
        <taxon>Rhabditida</taxon>
        <taxon>Rhabditina</taxon>
        <taxon>Rhabditomorpha</taxon>
        <taxon>Strongyloidea</taxon>
        <taxon>Trichostrongylidae</taxon>
        <taxon>Haemonchus</taxon>
    </lineage>
</organism>
<name>A0A0N4WB05_HAEPC</name>
<proteinExistence type="predicted"/>
<feature type="region of interest" description="Disordered" evidence="1">
    <location>
        <begin position="1"/>
        <end position="66"/>
    </location>
</feature>